<feature type="region of interest" description="Disordered" evidence="1">
    <location>
        <begin position="137"/>
        <end position="167"/>
    </location>
</feature>
<protein>
    <submittedName>
        <fullName evidence="2">Uncharacterized protein</fullName>
    </submittedName>
</protein>
<dbReference type="EMBL" id="CATNWA010001936">
    <property type="protein sequence ID" value="CAI9541574.1"/>
    <property type="molecule type" value="Genomic_DNA"/>
</dbReference>
<dbReference type="Proteomes" id="UP001162483">
    <property type="component" value="Unassembled WGS sequence"/>
</dbReference>
<proteinExistence type="predicted"/>
<reference evidence="2" key="1">
    <citation type="submission" date="2023-05" db="EMBL/GenBank/DDBJ databases">
        <authorList>
            <person name="Stuckert A."/>
        </authorList>
    </citation>
    <scope>NUCLEOTIDE SEQUENCE</scope>
</reference>
<comment type="caution">
    <text evidence="2">The sequence shown here is derived from an EMBL/GenBank/DDBJ whole genome shotgun (WGS) entry which is preliminary data.</text>
</comment>
<keyword evidence="3" id="KW-1185">Reference proteome</keyword>
<gene>
    <name evidence="2" type="ORF">SPARVUS_LOCUS1939953</name>
</gene>
<sequence>MTAGTGLDIGSSDWTAGIGSPGIKSFGSTASTASSGKGSGLRVNWHDRGHRGQTLNRLAGQRASGHQASVIWLDSGHRVIWQGSGLRVNRHDSGHRVIRYRIVWLDSGHRVIRHQVIWLASGHRVIWQGSGHRVTRYDSGSESIGTTAGTGSGTGSSGSTAGIESTG</sequence>
<evidence type="ECO:0000313" key="3">
    <source>
        <dbReference type="Proteomes" id="UP001162483"/>
    </source>
</evidence>
<evidence type="ECO:0000256" key="1">
    <source>
        <dbReference type="SAM" id="MobiDB-lite"/>
    </source>
</evidence>
<name>A0ABN9B1E4_9NEOB</name>
<feature type="non-terminal residue" evidence="2">
    <location>
        <position position="167"/>
    </location>
</feature>
<organism evidence="2 3">
    <name type="scientific">Staurois parvus</name>
    <dbReference type="NCBI Taxonomy" id="386267"/>
    <lineage>
        <taxon>Eukaryota</taxon>
        <taxon>Metazoa</taxon>
        <taxon>Chordata</taxon>
        <taxon>Craniata</taxon>
        <taxon>Vertebrata</taxon>
        <taxon>Euteleostomi</taxon>
        <taxon>Amphibia</taxon>
        <taxon>Batrachia</taxon>
        <taxon>Anura</taxon>
        <taxon>Neobatrachia</taxon>
        <taxon>Ranoidea</taxon>
        <taxon>Ranidae</taxon>
        <taxon>Staurois</taxon>
    </lineage>
</organism>
<evidence type="ECO:0000313" key="2">
    <source>
        <dbReference type="EMBL" id="CAI9541574.1"/>
    </source>
</evidence>
<feature type="compositionally biased region" description="Low complexity" evidence="1">
    <location>
        <begin position="157"/>
        <end position="167"/>
    </location>
</feature>
<accession>A0ABN9B1E4</accession>